<sequence>MQQTLAGCAFCDARPDTKMGEAHTWGKDERVTHSICVDCALQERPDPEERDHHACDGCGLVVDALAALTRFRVELGHLEGPLQLCGRCSPGGPATYWTRDFESHVVE</sequence>
<protein>
    <recommendedName>
        <fullName evidence="2">Small CPxCG-related zinc finger protein</fullName>
    </recommendedName>
</protein>
<accession>A0AAU8CHD8</accession>
<dbReference type="GeneID" id="91110837"/>
<evidence type="ECO:0000313" key="1">
    <source>
        <dbReference type="EMBL" id="XCF18325.1"/>
    </source>
</evidence>
<name>A0AAU8CHD8_9EURY</name>
<keyword evidence="1" id="KW-0614">Plasmid</keyword>
<gene>
    <name evidence="1" type="ORF">ABSL23_16770</name>
</gene>
<dbReference type="KEGG" id="hanx:ABSL23_16770"/>
<organism evidence="1">
    <name type="scientific">Halobacterium sp. NMX12-1</name>
    <dbReference type="NCBI Taxonomy" id="3166650"/>
    <lineage>
        <taxon>Archaea</taxon>
        <taxon>Methanobacteriati</taxon>
        <taxon>Methanobacteriota</taxon>
        <taxon>Stenosarchaea group</taxon>
        <taxon>Halobacteria</taxon>
        <taxon>Halobacteriales</taxon>
        <taxon>Halobacteriaceae</taxon>
        <taxon>Halobacterium</taxon>
    </lineage>
</organism>
<reference evidence="1" key="1">
    <citation type="submission" date="2024-06" db="EMBL/GenBank/DDBJ databases">
        <title>Genome Sequence of an extremely halophilic archaeon isolated from Permian era halite, Salado Formation, Carlsbad, New Mexico: Halobacterium sp. strain NMX12-1.</title>
        <authorList>
            <person name="Sotoa L."/>
            <person name="DasSarma P."/>
            <person name="Anton B.P."/>
            <person name="Vincze T."/>
            <person name="Verma I."/>
            <person name="Eralp B."/>
            <person name="Powers D.W."/>
            <person name="Dozier B.L."/>
            <person name="Roberts R.J."/>
            <person name="DasSarma S."/>
        </authorList>
    </citation>
    <scope>NUCLEOTIDE SEQUENCE</scope>
    <source>
        <strain evidence="1">NMX12-1</strain>
        <plasmid evidence="1">pNMX12-1_119</plasmid>
    </source>
</reference>
<dbReference type="RefSeq" id="WP_353635606.1">
    <property type="nucleotide sequence ID" value="NZ_CP159206.1"/>
</dbReference>
<evidence type="ECO:0008006" key="2">
    <source>
        <dbReference type="Google" id="ProtNLM"/>
    </source>
</evidence>
<proteinExistence type="predicted"/>
<dbReference type="EMBL" id="CP159206">
    <property type="protein sequence ID" value="XCF18325.1"/>
    <property type="molecule type" value="Genomic_DNA"/>
</dbReference>
<geneLocation type="plasmid" evidence="1">
    <name>pNMX12-1_119</name>
</geneLocation>
<dbReference type="InterPro" id="IPR055980">
    <property type="entry name" value="DUF7558"/>
</dbReference>
<dbReference type="AlphaFoldDB" id="A0AAU8CHD8"/>
<dbReference type="Pfam" id="PF24439">
    <property type="entry name" value="DUF7558"/>
    <property type="match status" value="1"/>
</dbReference>